<evidence type="ECO:0000256" key="1">
    <source>
        <dbReference type="ARBA" id="ARBA00022829"/>
    </source>
</evidence>
<comment type="subcellular location">
    <subcellularLocation>
        <location evidence="3">Cytoplasm</location>
    </subcellularLocation>
    <text evidence="3">Associated with two foci at the outer edges of the nucleoid region in young cells, and at four foci within both cell halves in older cells.</text>
</comment>
<dbReference type="PANTHER" id="PTHR33969">
    <property type="entry name" value="SEGREGATION AND CONDENSATION PROTEIN A"/>
    <property type="match status" value="1"/>
</dbReference>
<dbReference type="PANTHER" id="PTHR33969:SF2">
    <property type="entry name" value="SEGREGATION AND CONDENSATION PROTEIN A"/>
    <property type="match status" value="1"/>
</dbReference>
<dbReference type="Proteomes" id="UP000236394">
    <property type="component" value="Unassembled WGS sequence"/>
</dbReference>
<dbReference type="HAMAP" id="MF_01805">
    <property type="entry name" value="ScpA"/>
    <property type="match status" value="1"/>
</dbReference>
<evidence type="ECO:0000313" key="5">
    <source>
        <dbReference type="Proteomes" id="UP000236394"/>
    </source>
</evidence>
<dbReference type="Pfam" id="PF02616">
    <property type="entry name" value="SMC_ScpA"/>
    <property type="match status" value="1"/>
</dbReference>
<gene>
    <name evidence="3" type="primary">scpA</name>
    <name evidence="4" type="ORF">B7R76_02845</name>
</gene>
<comment type="function">
    <text evidence="3">Participates in chromosomal partition during cell division. May act via the formation of a condensin-like complex containing Smc and ScpB that pull DNA away from mid-cell into both cell halves.</text>
</comment>
<name>A0A2J8B4X8_9FIRM</name>
<sequence length="270" mass="31221">MNEQVEELTIKLPEAAFEGPLSLLLHLIEKNKMDIYDIKITEITEQYLSYLANWRQNKVEIAAEFLVMASTLLQVKSSLLLPRSTQEEADDDPRTDLVMQLVAYKRCKLLASDLIQRQSRYGGCLVRRPASPTDLGIKLAKLPSPPLSMDKFMQACNKLVAKNAYRFQDIRKRVEYLLRQDKVPIKQKIKNFLNRIKASRRLFFFELVPFNAGKSELVAGFLAILELLRMNQILVTQKKSFDVILLEENPQADDQAWQEFLRDEGDHSYV</sequence>
<keyword evidence="3" id="KW-0963">Cytoplasm</keyword>
<keyword evidence="3" id="KW-0131">Cell cycle</keyword>
<protein>
    <recommendedName>
        <fullName evidence="2 3">Segregation and condensation protein A</fullName>
    </recommendedName>
</protein>
<evidence type="ECO:0000313" key="4">
    <source>
        <dbReference type="EMBL" id="PNH19829.1"/>
    </source>
</evidence>
<comment type="subunit">
    <text evidence="3">Component of a cohesin-like complex composed of ScpA, ScpB and the Smc homodimer, in which ScpA and ScpB bind to the head domain of Smc. The presence of the three proteins is required for the association of the complex with DNA.</text>
</comment>
<dbReference type="GO" id="GO:0051301">
    <property type="term" value="P:cell division"/>
    <property type="evidence" value="ECO:0007669"/>
    <property type="project" value="UniProtKB-KW"/>
</dbReference>
<dbReference type="GO" id="GO:0007059">
    <property type="term" value="P:chromosome segregation"/>
    <property type="evidence" value="ECO:0007669"/>
    <property type="project" value="UniProtKB-UniRule"/>
</dbReference>
<evidence type="ECO:0000256" key="3">
    <source>
        <dbReference type="HAMAP-Rule" id="MF_01805"/>
    </source>
</evidence>
<dbReference type="EMBL" id="NBZD01000001">
    <property type="protein sequence ID" value="PNH19829.1"/>
    <property type="molecule type" value="Genomic_DNA"/>
</dbReference>
<proteinExistence type="inferred from homology"/>
<dbReference type="Gene3D" id="6.10.250.2410">
    <property type="match status" value="1"/>
</dbReference>
<comment type="caution">
    <text evidence="4">The sequence shown here is derived from an EMBL/GenBank/DDBJ whole genome shotgun (WGS) entry which is preliminary data.</text>
</comment>
<keyword evidence="3" id="KW-0132">Cell division</keyword>
<keyword evidence="1 3" id="KW-0159">Chromosome partition</keyword>
<dbReference type="GO" id="GO:0005737">
    <property type="term" value="C:cytoplasm"/>
    <property type="evidence" value="ECO:0007669"/>
    <property type="project" value="UniProtKB-SubCell"/>
</dbReference>
<dbReference type="InterPro" id="IPR003768">
    <property type="entry name" value="ScpA"/>
</dbReference>
<evidence type="ECO:0000256" key="2">
    <source>
        <dbReference type="ARBA" id="ARBA00044777"/>
    </source>
</evidence>
<reference evidence="5" key="1">
    <citation type="submission" date="2017-04" db="EMBL/GenBank/DDBJ databases">
        <authorList>
            <person name="Bumgarner R.E."/>
            <person name="Fredricks D.N."/>
            <person name="Srinivasan S."/>
        </authorList>
    </citation>
    <scope>NUCLEOTIDE SEQUENCE [LARGE SCALE GENOMIC DNA]</scope>
    <source>
        <strain evidence="5">KA00405</strain>
    </source>
</reference>
<dbReference type="AlphaFoldDB" id="A0A2J8B4X8"/>
<comment type="similarity">
    <text evidence="3">Belongs to the ScpA family.</text>
</comment>
<dbReference type="RefSeq" id="WP_012993268.1">
    <property type="nucleotide sequence ID" value="NZ_NBZD01000001.1"/>
</dbReference>
<organism evidence="4 5">
    <name type="scientific">Mageeibacillus indolicus</name>
    <dbReference type="NCBI Taxonomy" id="884684"/>
    <lineage>
        <taxon>Bacteria</taxon>
        <taxon>Bacillati</taxon>
        <taxon>Bacillota</taxon>
        <taxon>Clostridia</taxon>
        <taxon>Eubacteriales</taxon>
        <taxon>Oscillospiraceae</taxon>
        <taxon>Mageeibacillus</taxon>
    </lineage>
</organism>
<dbReference type="GO" id="GO:0006260">
    <property type="term" value="P:DNA replication"/>
    <property type="evidence" value="ECO:0007669"/>
    <property type="project" value="UniProtKB-UniRule"/>
</dbReference>
<accession>A0A2J8B4X8</accession>
<dbReference type="OMA" id="TRQYMGY"/>